<proteinExistence type="predicted"/>
<accession>A0ABW1JE97</accession>
<reference evidence="3" key="1">
    <citation type="journal article" date="2019" name="Int. J. Syst. Evol. Microbiol.">
        <title>The Global Catalogue of Microorganisms (GCM) 10K type strain sequencing project: providing services to taxonomists for standard genome sequencing and annotation.</title>
        <authorList>
            <consortium name="The Broad Institute Genomics Platform"/>
            <consortium name="The Broad Institute Genome Sequencing Center for Infectious Disease"/>
            <person name="Wu L."/>
            <person name="Ma J."/>
        </authorList>
    </citation>
    <scope>NUCLEOTIDE SEQUENCE [LARGE SCALE GENOMIC DNA]</scope>
    <source>
        <strain evidence="3">KACC 14249</strain>
    </source>
</reference>
<evidence type="ECO:0000313" key="2">
    <source>
        <dbReference type="EMBL" id="MFC6007242.1"/>
    </source>
</evidence>
<feature type="region of interest" description="Disordered" evidence="1">
    <location>
        <begin position="146"/>
        <end position="167"/>
    </location>
</feature>
<name>A0ABW1JE97_9ACTN</name>
<dbReference type="EMBL" id="JBHSRD010000003">
    <property type="protein sequence ID" value="MFC6007242.1"/>
    <property type="molecule type" value="Genomic_DNA"/>
</dbReference>
<evidence type="ECO:0008006" key="4">
    <source>
        <dbReference type="Google" id="ProtNLM"/>
    </source>
</evidence>
<evidence type="ECO:0000313" key="3">
    <source>
        <dbReference type="Proteomes" id="UP001596189"/>
    </source>
</evidence>
<keyword evidence="3" id="KW-1185">Reference proteome</keyword>
<protein>
    <recommendedName>
        <fullName evidence="4">Zinc-finger domain-containing protein</fullName>
    </recommendedName>
</protein>
<sequence>MSHPALDAFGDLAEAARDPHVAGCAQCQTELATQQQIHDLLTSLPDPGPIPPDVVHRIESTLRELASGDQSPESSSVTHLATPADETAADLDASEASTSAATVVPLQSAPSARRRRPFLVAAAAALVLVGGGALVSQLVPNSADNATSSAGAAMQDKGSSDSSGEATVRALASGTAYTRAKLAQQVQEQLGAAPASSAVAPQGLLATPQGVAGCLSALGAPNVTPLLVDVATFEGKPAAVLVLPGDGGGREIWVVSTTCRPDQDGMKYFTTTR</sequence>
<dbReference type="Proteomes" id="UP001596189">
    <property type="component" value="Unassembled WGS sequence"/>
</dbReference>
<evidence type="ECO:0000256" key="1">
    <source>
        <dbReference type="SAM" id="MobiDB-lite"/>
    </source>
</evidence>
<gene>
    <name evidence="2" type="ORF">ACFQDO_08875</name>
</gene>
<dbReference type="RefSeq" id="WP_345716051.1">
    <property type="nucleotide sequence ID" value="NZ_BAABFP010000004.1"/>
</dbReference>
<organism evidence="2 3">
    <name type="scientific">Angustibacter luteus</name>
    <dbReference type="NCBI Taxonomy" id="658456"/>
    <lineage>
        <taxon>Bacteria</taxon>
        <taxon>Bacillati</taxon>
        <taxon>Actinomycetota</taxon>
        <taxon>Actinomycetes</taxon>
        <taxon>Kineosporiales</taxon>
        <taxon>Kineosporiaceae</taxon>
    </lineage>
</organism>
<comment type="caution">
    <text evidence="2">The sequence shown here is derived from an EMBL/GenBank/DDBJ whole genome shotgun (WGS) entry which is preliminary data.</text>
</comment>